<dbReference type="Pfam" id="PF01553">
    <property type="entry name" value="Acyltransferase"/>
    <property type="match status" value="1"/>
</dbReference>
<evidence type="ECO:0000313" key="17">
    <source>
        <dbReference type="Ensembl" id="ENSCPBP00000016778.1"/>
    </source>
</evidence>
<keyword evidence="9 15" id="KW-0472">Membrane</keyword>
<dbReference type="GO" id="GO:0047192">
    <property type="term" value="F:1-alkylglycerophosphocholine O-acetyltransferase activity"/>
    <property type="evidence" value="ECO:0007669"/>
    <property type="project" value="Ensembl"/>
</dbReference>
<comment type="similarity">
    <text evidence="3">Belongs to the 1-acyl-sn-glycerol-3-phosphate acyltransferase family.</text>
</comment>
<dbReference type="GO" id="GO:0047166">
    <property type="term" value="F:1-alkenylglycerophosphoethanolamine O-acyltransferase activity"/>
    <property type="evidence" value="ECO:0007669"/>
    <property type="project" value="Ensembl"/>
</dbReference>
<evidence type="ECO:0000256" key="14">
    <source>
        <dbReference type="SAM" id="MobiDB-lite"/>
    </source>
</evidence>
<evidence type="ECO:0000259" key="16">
    <source>
        <dbReference type="SMART" id="SM00563"/>
    </source>
</evidence>
<keyword evidence="6 15" id="KW-0812">Transmembrane</keyword>
<dbReference type="PANTHER" id="PTHR23063">
    <property type="entry name" value="PHOSPHOLIPID ACYLTRANSFERASE"/>
    <property type="match status" value="1"/>
</dbReference>
<comment type="pathway">
    <text evidence="2">Lipid metabolism.</text>
</comment>
<dbReference type="Ensembl" id="ENSCPBT00000019843.1">
    <property type="protein sequence ID" value="ENSCPBP00000016778.1"/>
    <property type="gene ID" value="ENSCPBG00000012346.1"/>
</dbReference>
<dbReference type="GO" id="GO:0042171">
    <property type="term" value="F:lysophosphatidic acid acyltransferase activity"/>
    <property type="evidence" value="ECO:0007669"/>
    <property type="project" value="TreeGrafter"/>
</dbReference>
<keyword evidence="7 15" id="KW-1133">Transmembrane helix</keyword>
<evidence type="ECO:0000256" key="11">
    <source>
        <dbReference type="ARBA" id="ARBA00023264"/>
    </source>
</evidence>
<dbReference type="GO" id="GO:0008654">
    <property type="term" value="P:phospholipid biosynthetic process"/>
    <property type="evidence" value="ECO:0007669"/>
    <property type="project" value="UniProtKB-KW"/>
</dbReference>
<accession>A0A8C3P3R2</accession>
<comment type="pathway">
    <text evidence="13">Phospholipid metabolism.</text>
</comment>
<keyword evidence="12" id="KW-0012">Acyltransferase</keyword>
<gene>
    <name evidence="17" type="primary">LPCAT4</name>
</gene>
<sequence>MLPNPARSPAPCAGDTTPWSRLPLSVCPSPPSLRPWLRRQSQLPARRGRGGAASGGGQPGPGRGGAPEPFVHELRLTGAQRAKFYLLGMVLAPLRVALAFIVLFLIWPFALLQVLHRSEEELKEPLTDWRSSVSHSSVYLLSRLMFFLLGFMRIRVRGQRASRLEAPILVAAPHSTFFDPIILLPCDIPMVVSRTENLHVPVIGALLRYNQAILVSRHDPASRKKVVEEVKRRATSQGKWPQVLFFPEGTCSNKKALLKFKPGAFIAGVPIQPILVRYPNSLDSTTWAWQGPGVLKVIWLTASQLCTTVEVEFLPVYQPSAEESVNPTLYASNVQRAMARALGVPATECELVGTLPVRAVGRLRVALEPRLWALERALRRARWVVGGPLPDGGAGTLGCQELARWLGLPHPEAPEELCAYFQQDTGGAVDTRAVRLALQALEGGRSPEELTRLAFELFCEAGARRGTPRLPQEGFCAILRLLLGTPWADGAELYAALGGAEPHHGLSIGQFQDFALRHPDYAPLFSTYLCLPVPTHRAPTPYANG</sequence>
<evidence type="ECO:0000256" key="2">
    <source>
        <dbReference type="ARBA" id="ARBA00005189"/>
    </source>
</evidence>
<feature type="region of interest" description="Disordered" evidence="14">
    <location>
        <begin position="1"/>
        <end position="69"/>
    </location>
</feature>
<keyword evidence="18" id="KW-1185">Reference proteome</keyword>
<dbReference type="Proteomes" id="UP000694380">
    <property type="component" value="Unplaced"/>
</dbReference>
<dbReference type="InterPro" id="IPR045252">
    <property type="entry name" value="LPCAT1-like"/>
</dbReference>
<dbReference type="GO" id="GO:0005783">
    <property type="term" value="C:endoplasmic reticulum"/>
    <property type="evidence" value="ECO:0007669"/>
    <property type="project" value="Ensembl"/>
</dbReference>
<keyword evidence="8" id="KW-0443">Lipid metabolism</keyword>
<dbReference type="OMA" id="HEYPHPF"/>
<organism evidence="17 18">
    <name type="scientific">Chrysemys picta bellii</name>
    <name type="common">Western painted turtle</name>
    <name type="synonym">Emys bellii</name>
    <dbReference type="NCBI Taxonomy" id="8478"/>
    <lineage>
        <taxon>Eukaryota</taxon>
        <taxon>Metazoa</taxon>
        <taxon>Chordata</taxon>
        <taxon>Craniata</taxon>
        <taxon>Vertebrata</taxon>
        <taxon>Euteleostomi</taxon>
        <taxon>Archelosauria</taxon>
        <taxon>Testudinata</taxon>
        <taxon>Testudines</taxon>
        <taxon>Cryptodira</taxon>
        <taxon>Durocryptodira</taxon>
        <taxon>Testudinoidea</taxon>
        <taxon>Emydidae</taxon>
        <taxon>Chrysemys</taxon>
    </lineage>
</organism>
<dbReference type="InterPro" id="IPR002123">
    <property type="entry name" value="Plipid/glycerol_acylTrfase"/>
</dbReference>
<dbReference type="GO" id="GO:0106263">
    <property type="term" value="F:1-acylglycerophosphoserine O-acyltransferase activity"/>
    <property type="evidence" value="ECO:0007669"/>
    <property type="project" value="Ensembl"/>
</dbReference>
<feature type="transmembrane region" description="Helical" evidence="15">
    <location>
        <begin position="84"/>
        <end position="116"/>
    </location>
</feature>
<evidence type="ECO:0000256" key="5">
    <source>
        <dbReference type="ARBA" id="ARBA00022679"/>
    </source>
</evidence>
<dbReference type="CDD" id="cd07991">
    <property type="entry name" value="LPLAT_LPCAT1-like"/>
    <property type="match status" value="1"/>
</dbReference>
<evidence type="ECO:0000256" key="12">
    <source>
        <dbReference type="ARBA" id="ARBA00023315"/>
    </source>
</evidence>
<evidence type="ECO:0000256" key="7">
    <source>
        <dbReference type="ARBA" id="ARBA00022989"/>
    </source>
</evidence>
<proteinExistence type="inferred from homology"/>
<evidence type="ECO:0000313" key="18">
    <source>
        <dbReference type="Proteomes" id="UP000694380"/>
    </source>
</evidence>
<evidence type="ECO:0000256" key="8">
    <source>
        <dbReference type="ARBA" id="ARBA00023098"/>
    </source>
</evidence>
<dbReference type="GO" id="GO:0016020">
    <property type="term" value="C:membrane"/>
    <property type="evidence" value="ECO:0007669"/>
    <property type="project" value="UniProtKB-SubCell"/>
</dbReference>
<feature type="domain" description="Phospholipid/glycerol acyltransferase" evidence="16">
    <location>
        <begin position="168"/>
        <end position="279"/>
    </location>
</feature>
<evidence type="ECO:0000256" key="10">
    <source>
        <dbReference type="ARBA" id="ARBA00023209"/>
    </source>
</evidence>
<keyword evidence="10" id="KW-0594">Phospholipid biosynthesis</keyword>
<dbReference type="PANTHER" id="PTHR23063:SF7">
    <property type="entry name" value="LYSOPHOSPHOLIPID ACYLTRANSFERASE LPCAT4"/>
    <property type="match status" value="1"/>
</dbReference>
<protein>
    <submittedName>
        <fullName evidence="17">Lysophosphatidylcholine acyltransferase 4</fullName>
    </submittedName>
</protein>
<evidence type="ECO:0000256" key="6">
    <source>
        <dbReference type="ARBA" id="ARBA00022692"/>
    </source>
</evidence>
<keyword evidence="5" id="KW-0808">Transferase</keyword>
<dbReference type="GO" id="GO:0036150">
    <property type="term" value="P:phosphatidylserine acyl-chain remodeling"/>
    <property type="evidence" value="ECO:0007669"/>
    <property type="project" value="Ensembl"/>
</dbReference>
<name>A0A8C3P3R2_CHRPI</name>
<evidence type="ECO:0000256" key="13">
    <source>
        <dbReference type="ARBA" id="ARBA00025707"/>
    </source>
</evidence>
<feature type="compositionally biased region" description="Gly residues" evidence="14">
    <location>
        <begin position="50"/>
        <end position="65"/>
    </location>
</feature>
<reference evidence="17" key="2">
    <citation type="submission" date="2025-09" db="UniProtKB">
        <authorList>
            <consortium name="Ensembl"/>
        </authorList>
    </citation>
    <scope>IDENTIFICATION</scope>
</reference>
<dbReference type="GO" id="GO:0036151">
    <property type="term" value="P:phosphatidylcholine acyl-chain remodeling"/>
    <property type="evidence" value="ECO:0007669"/>
    <property type="project" value="Ensembl"/>
</dbReference>
<dbReference type="GO" id="GO:0036152">
    <property type="term" value="P:phosphatidylethanolamine acyl-chain remodeling"/>
    <property type="evidence" value="ECO:0007669"/>
    <property type="project" value="Ensembl"/>
</dbReference>
<evidence type="ECO:0000256" key="1">
    <source>
        <dbReference type="ARBA" id="ARBA00004370"/>
    </source>
</evidence>
<dbReference type="GO" id="GO:0106262">
    <property type="term" value="F:1-acylglycerophosphoethanolamine O-acyltransferase activity"/>
    <property type="evidence" value="ECO:0007669"/>
    <property type="project" value="Ensembl"/>
</dbReference>
<keyword evidence="11" id="KW-1208">Phospholipid metabolism</keyword>
<dbReference type="AlphaFoldDB" id="A0A8C3P3R2"/>
<reference evidence="17" key="1">
    <citation type="submission" date="2025-08" db="UniProtKB">
        <authorList>
            <consortium name="Ensembl"/>
        </authorList>
    </citation>
    <scope>IDENTIFICATION</scope>
</reference>
<evidence type="ECO:0000256" key="9">
    <source>
        <dbReference type="ARBA" id="ARBA00023136"/>
    </source>
</evidence>
<dbReference type="SMART" id="SM00563">
    <property type="entry name" value="PlsC"/>
    <property type="match status" value="1"/>
</dbReference>
<dbReference type="SUPFAM" id="SSF69593">
    <property type="entry name" value="Glycerol-3-phosphate (1)-acyltransferase"/>
    <property type="match status" value="1"/>
</dbReference>
<evidence type="ECO:0000256" key="15">
    <source>
        <dbReference type="SAM" id="Phobius"/>
    </source>
</evidence>
<dbReference type="GeneTree" id="ENSGT01030000234574"/>
<evidence type="ECO:0000256" key="4">
    <source>
        <dbReference type="ARBA" id="ARBA00022516"/>
    </source>
</evidence>
<keyword evidence="4" id="KW-0444">Lipid biosynthesis</keyword>
<evidence type="ECO:0000256" key="3">
    <source>
        <dbReference type="ARBA" id="ARBA00008655"/>
    </source>
</evidence>
<dbReference type="GO" id="GO:0047184">
    <property type="term" value="F:1-acylglycerophosphocholine O-acyltransferase activity"/>
    <property type="evidence" value="ECO:0007669"/>
    <property type="project" value="Ensembl"/>
</dbReference>
<comment type="subcellular location">
    <subcellularLocation>
        <location evidence="1">Membrane</location>
    </subcellularLocation>
</comment>